<dbReference type="Proteomes" id="UP000269721">
    <property type="component" value="Unassembled WGS sequence"/>
</dbReference>
<accession>A0A4P9WGI9</accession>
<protein>
    <submittedName>
        <fullName evidence="1">Uncharacterized protein</fullName>
    </submittedName>
</protein>
<evidence type="ECO:0000313" key="2">
    <source>
        <dbReference type="Proteomes" id="UP000269721"/>
    </source>
</evidence>
<dbReference type="EMBL" id="KZ996005">
    <property type="protein sequence ID" value="RKO89586.1"/>
    <property type="molecule type" value="Genomic_DNA"/>
</dbReference>
<gene>
    <name evidence="1" type="ORF">BDK51DRAFT_35139</name>
</gene>
<name>A0A4P9WGI9_9FUNG</name>
<evidence type="ECO:0000313" key="1">
    <source>
        <dbReference type="EMBL" id="RKO89586.1"/>
    </source>
</evidence>
<proteinExistence type="predicted"/>
<keyword evidence="2" id="KW-1185">Reference proteome</keyword>
<organism evidence="1 2">
    <name type="scientific">Blyttiomyces helicus</name>
    <dbReference type="NCBI Taxonomy" id="388810"/>
    <lineage>
        <taxon>Eukaryota</taxon>
        <taxon>Fungi</taxon>
        <taxon>Fungi incertae sedis</taxon>
        <taxon>Chytridiomycota</taxon>
        <taxon>Chytridiomycota incertae sedis</taxon>
        <taxon>Chytridiomycetes</taxon>
        <taxon>Chytridiomycetes incertae sedis</taxon>
        <taxon>Blyttiomyces</taxon>
    </lineage>
</organism>
<sequence length="252" mass="27545">MRGEWRWTMWGRGIVGNSAGGKKCCLLVMWPSWTITGNPGHAEWTDRISRSTGLKPNSPSLSLIRGGGGGGQDWGTEASARLHPIKLPSQSGSHFHGTKPANQKKNSALALPQGPFAEIIGISVDHESHLAKVKNFSFPCGRAFDIERAADRIPWRGPPSQSMALVAGFHSSLIARTNYQKKTRASHTRNQDEVEMTGCKAISALSLPRGQSVSLFLKSAYVAILTPSSDIRKFYLFRHCSCVRSGWGFDGR</sequence>
<dbReference type="AlphaFoldDB" id="A0A4P9WGI9"/>
<reference evidence="2" key="1">
    <citation type="journal article" date="2018" name="Nat. Microbiol.">
        <title>Leveraging single-cell genomics to expand the fungal tree of life.</title>
        <authorList>
            <person name="Ahrendt S.R."/>
            <person name="Quandt C.A."/>
            <person name="Ciobanu D."/>
            <person name="Clum A."/>
            <person name="Salamov A."/>
            <person name="Andreopoulos B."/>
            <person name="Cheng J.F."/>
            <person name="Woyke T."/>
            <person name="Pelin A."/>
            <person name="Henrissat B."/>
            <person name="Reynolds N.K."/>
            <person name="Benny G.L."/>
            <person name="Smith M.E."/>
            <person name="James T.Y."/>
            <person name="Grigoriev I.V."/>
        </authorList>
    </citation>
    <scope>NUCLEOTIDE SEQUENCE [LARGE SCALE GENOMIC DNA]</scope>
</reference>